<gene>
    <name evidence="3" type="ORF">ABRQ07_13960</name>
</gene>
<dbReference type="Proteomes" id="UP001463408">
    <property type="component" value="Unassembled WGS sequence"/>
</dbReference>
<evidence type="ECO:0000313" key="4">
    <source>
        <dbReference type="Proteomes" id="UP001463408"/>
    </source>
</evidence>
<evidence type="ECO:0000259" key="2">
    <source>
        <dbReference type="Pfam" id="PF03432"/>
    </source>
</evidence>
<reference evidence="3 4" key="1">
    <citation type="submission" date="2024-06" db="EMBL/GenBank/DDBJ databases">
        <title>Pangenomics to understand the prophage dynamics in the radiating lineages of P. brasiliense.</title>
        <authorList>
            <person name="Pardeshi L.A."/>
            <person name="Van Duivenbode I."/>
            <person name="Jonkheer E.M."/>
            <person name="Pel M.J.C."/>
            <person name="Kupczok A."/>
            <person name="De Ridder D."/>
            <person name="Smit S."/>
            <person name="Van Der Lee T.J."/>
        </authorList>
    </citation>
    <scope>NUCLEOTIDE SEQUENCE [LARGE SCALE GENOMIC DNA]</scope>
    <source>
        <strain evidence="3 4">PD 8607</strain>
    </source>
</reference>
<protein>
    <submittedName>
        <fullName evidence="3">Relaxase/mobilization nuclease domain-containing protein</fullName>
    </submittedName>
</protein>
<feature type="domain" description="MobA/VirD2-like nuclease" evidence="2">
    <location>
        <begin position="30"/>
        <end position="151"/>
    </location>
</feature>
<feature type="region of interest" description="Disordered" evidence="1">
    <location>
        <begin position="154"/>
        <end position="191"/>
    </location>
</feature>
<sequence length="461" mass="50874">MKGMQKIRRGKGFAGVVLYTLRPSSHHQCTPYVIGGNMLGNEAGDLISEFNTTKTLRPDVVKPVWHNSLRLPKSEALTDAQWSEIADDYMARMGFSETHLRCYILHDDAAGQHIHIIASRVSLAAGKLYLGKNENLISTRIIQQLERDYSLTRTKGPELVASPSPASPFPPSLSRKSPTQKPMGATPKPKKLSRNEAIMEKYKGELSPKSVIQEALEELLAGKPSTTEFVTQLVARNITVVPNIASTGKMNGFSFEYQGIAFKASQLGKGYSWSTLQDKLDYQQERDNAFLFALKMPSVSKASVSEALDMTIAKDTPEIIKEDVNSPAETLTLNKDGQTEYATASKALLSDADADADAKEAYATEAVKEAGADAKETYTTEAAKETHHRKPLSMIQTGFRWLETIPYLNIIIGMLKKLKIPTLKRPDKHNTITGVKMIEITATPKTTIQTPQKSHSSSFQM</sequence>
<organism evidence="3 4">
    <name type="scientific">Pectobacterium polonicum</name>
    <dbReference type="NCBI Taxonomy" id="2485124"/>
    <lineage>
        <taxon>Bacteria</taxon>
        <taxon>Pseudomonadati</taxon>
        <taxon>Pseudomonadota</taxon>
        <taxon>Gammaproteobacteria</taxon>
        <taxon>Enterobacterales</taxon>
        <taxon>Pectobacteriaceae</taxon>
        <taxon>Pectobacterium</taxon>
    </lineage>
</organism>
<evidence type="ECO:0000256" key="1">
    <source>
        <dbReference type="SAM" id="MobiDB-lite"/>
    </source>
</evidence>
<dbReference type="Pfam" id="PF03432">
    <property type="entry name" value="Relaxase"/>
    <property type="match status" value="1"/>
</dbReference>
<dbReference type="InterPro" id="IPR005094">
    <property type="entry name" value="Endonuclease_MobA/VirD2"/>
</dbReference>
<name>A0ABV1PC03_9GAMM</name>
<dbReference type="RefSeq" id="WP_349961141.1">
    <property type="nucleotide sequence ID" value="NZ_JBEHEF010000017.1"/>
</dbReference>
<dbReference type="EMBL" id="JBEHEF010000017">
    <property type="protein sequence ID" value="MEQ9938695.1"/>
    <property type="molecule type" value="Genomic_DNA"/>
</dbReference>
<proteinExistence type="predicted"/>
<evidence type="ECO:0000313" key="3">
    <source>
        <dbReference type="EMBL" id="MEQ9938695.1"/>
    </source>
</evidence>
<keyword evidence="4" id="KW-1185">Reference proteome</keyword>
<accession>A0ABV1PC03</accession>
<comment type="caution">
    <text evidence="3">The sequence shown here is derived from an EMBL/GenBank/DDBJ whole genome shotgun (WGS) entry which is preliminary data.</text>
</comment>